<comment type="caution">
    <text evidence="3">The sequence shown here is derived from an EMBL/GenBank/DDBJ whole genome shotgun (WGS) entry which is preliminary data.</text>
</comment>
<evidence type="ECO:0000313" key="4">
    <source>
        <dbReference type="Proteomes" id="UP000759298"/>
    </source>
</evidence>
<proteinExistence type="predicted"/>
<name>A0ABS7PB88_9SPHN</name>
<keyword evidence="3" id="KW-0067">ATP-binding</keyword>
<dbReference type="EMBL" id="JAHWXP010000001">
    <property type="protein sequence ID" value="MBY8336328.1"/>
    <property type="molecule type" value="Genomic_DNA"/>
</dbReference>
<feature type="domain" description="ORC1/DEAH AAA+ ATPase" evidence="2">
    <location>
        <begin position="147"/>
        <end position="289"/>
    </location>
</feature>
<dbReference type="SUPFAM" id="SSF52540">
    <property type="entry name" value="P-loop containing nucleoside triphosphate hydrolases"/>
    <property type="match status" value="1"/>
</dbReference>
<evidence type="ECO:0000259" key="2">
    <source>
        <dbReference type="Pfam" id="PF13401"/>
    </source>
</evidence>
<reference evidence="3 4" key="1">
    <citation type="submission" date="2021-07" db="EMBL/GenBank/DDBJ databases">
        <title>Alteriqipengyuania abyssalis NZ-12B nov, sp.nov isolated from deep sea sponge in pacific ocean.</title>
        <authorList>
            <person name="Tareen S."/>
            <person name="Wink J."/>
        </authorList>
    </citation>
    <scope>NUCLEOTIDE SEQUENCE [LARGE SCALE GENOMIC DNA]</scope>
    <source>
        <strain evidence="3 4">NZ-12B</strain>
    </source>
</reference>
<evidence type="ECO:0000313" key="3">
    <source>
        <dbReference type="EMBL" id="MBY8336328.1"/>
    </source>
</evidence>
<gene>
    <name evidence="3" type="ORF">KYN89_04645</name>
</gene>
<dbReference type="RefSeq" id="WP_222824002.1">
    <property type="nucleotide sequence ID" value="NZ_JAHWXP010000001.1"/>
</dbReference>
<dbReference type="InterPro" id="IPR049945">
    <property type="entry name" value="AAA_22"/>
</dbReference>
<organism evidence="3 4">
    <name type="scientific">Alteriqipengyuania abyssalis</name>
    <dbReference type="NCBI Taxonomy" id="2860200"/>
    <lineage>
        <taxon>Bacteria</taxon>
        <taxon>Pseudomonadati</taxon>
        <taxon>Pseudomonadota</taxon>
        <taxon>Alphaproteobacteria</taxon>
        <taxon>Sphingomonadales</taxon>
        <taxon>Erythrobacteraceae</taxon>
        <taxon>Alteriqipengyuania</taxon>
    </lineage>
</organism>
<sequence length="557" mass="61905">MTGTKNTDDSTAGADAVPPGWLPECWHNPFTRALGLPPELEERVGILDKRPEFDPSERGLPHGQRRYCVLRIFDLMVPIARQVQLVERINMIIRQGYKSRDPSKGLHKAAFLASARAIERFGPREEYRSGEEAEPVVPIGGVPVSFALVGDPGQGKTVSTSNALAAIPQKVLPQTAYHVVQVVHLRVDCPTSSGRRQFCLNAVTALDEILGTTYVKDLGNPRLPVEYLMLQLSHLMTLHAVGLLVVDEIQHLLTVKEGSKPLLNFLVTIQNTLGVPVMLIGTNEARPLLGKAFRQARRAAGLGQPNWHRMREDDEWADWLEEVWRYQWTAIETPLTQDISTTVYDESQGILDVAIKLFVLAQLRAIELGEIRGEPETITPELLRKVAADEFGCIEPMIRALRDGREEVLREIPDLVPLQQHVDRVLSDATKMGLDELKHLRELRRLTSEAEQDARKAPYAAIRANLIARGHSEQDVDRAIAKALRSHEADDFFGITDFVRDQLAAKQPSTRRSSRKKNPSGKPPADGLVALAEGQADPVAALKRAGIVKTPDEILNE</sequence>
<protein>
    <submittedName>
        <fullName evidence="3">ATP-binding protein</fullName>
    </submittedName>
</protein>
<keyword evidence="3" id="KW-0547">Nucleotide-binding</keyword>
<dbReference type="Gene3D" id="3.40.50.300">
    <property type="entry name" value="P-loop containing nucleotide triphosphate hydrolases"/>
    <property type="match status" value="1"/>
</dbReference>
<dbReference type="Proteomes" id="UP000759298">
    <property type="component" value="Unassembled WGS sequence"/>
</dbReference>
<dbReference type="Pfam" id="PF13401">
    <property type="entry name" value="AAA_22"/>
    <property type="match status" value="1"/>
</dbReference>
<dbReference type="GO" id="GO:0005524">
    <property type="term" value="F:ATP binding"/>
    <property type="evidence" value="ECO:0007669"/>
    <property type="project" value="UniProtKB-KW"/>
</dbReference>
<keyword evidence="4" id="KW-1185">Reference proteome</keyword>
<feature type="region of interest" description="Disordered" evidence="1">
    <location>
        <begin position="504"/>
        <end position="532"/>
    </location>
</feature>
<accession>A0ABS7PB88</accession>
<evidence type="ECO:0000256" key="1">
    <source>
        <dbReference type="SAM" id="MobiDB-lite"/>
    </source>
</evidence>
<dbReference type="InterPro" id="IPR027417">
    <property type="entry name" value="P-loop_NTPase"/>
</dbReference>